<evidence type="ECO:0000313" key="3">
    <source>
        <dbReference type="Proteomes" id="UP000027219"/>
    </source>
</evidence>
<protein>
    <recommendedName>
        <fullName evidence="4">DUF3592 domain-containing protein</fullName>
    </recommendedName>
</protein>
<keyword evidence="1" id="KW-1133">Transmembrane helix</keyword>
<name>A0A066UYB1_9VIBR</name>
<accession>A0A066UYB1</accession>
<gene>
    <name evidence="2" type="ORF">VFDL14_08505</name>
</gene>
<keyword evidence="1" id="KW-0472">Membrane</keyword>
<sequence length="201" mass="23047">MVFVSILVFKARFSVYHNTLDNGAFTYVSAFLAVTLTAFLYIYKIKKDKRAENIIVEHRQYGKPLVSNSLMTIWVIPLFIFIRIGISISNENYMSDEVVKINYTVTCKGERSVKGGTVKYLCINDGERDLTYDLHNIGSHYFSVGDEIFATARRGYWGYLVIQELHKKNPRKPKKTQKELDIQTAICEGLSSLECALYFSP</sequence>
<organism evidence="2 3">
    <name type="scientific">Vibrio fortis</name>
    <dbReference type="NCBI Taxonomy" id="212667"/>
    <lineage>
        <taxon>Bacteria</taxon>
        <taxon>Pseudomonadati</taxon>
        <taxon>Pseudomonadota</taxon>
        <taxon>Gammaproteobacteria</taxon>
        <taxon>Vibrionales</taxon>
        <taxon>Vibrionaceae</taxon>
        <taxon>Vibrio</taxon>
    </lineage>
</organism>
<dbReference type="EMBL" id="JFFR01000010">
    <property type="protein sequence ID" value="KDN29228.1"/>
    <property type="molecule type" value="Genomic_DNA"/>
</dbReference>
<evidence type="ECO:0008006" key="4">
    <source>
        <dbReference type="Google" id="ProtNLM"/>
    </source>
</evidence>
<keyword evidence="3" id="KW-1185">Reference proteome</keyword>
<feature type="transmembrane region" description="Helical" evidence="1">
    <location>
        <begin position="24"/>
        <end position="43"/>
    </location>
</feature>
<feature type="transmembrane region" description="Helical" evidence="1">
    <location>
        <begin position="64"/>
        <end position="86"/>
    </location>
</feature>
<dbReference type="Proteomes" id="UP000027219">
    <property type="component" value="Unassembled WGS sequence"/>
</dbReference>
<comment type="caution">
    <text evidence="2">The sequence shown here is derived from an EMBL/GenBank/DDBJ whole genome shotgun (WGS) entry which is preliminary data.</text>
</comment>
<reference evidence="2 3" key="1">
    <citation type="submission" date="2014-02" db="EMBL/GenBank/DDBJ databases">
        <title>Vibrio fortis Dalian14 Genome Sequencing.</title>
        <authorList>
            <person name="Wang Y."/>
            <person name="Song L."/>
            <person name="Liu G."/>
            <person name="Ding J."/>
        </authorList>
    </citation>
    <scope>NUCLEOTIDE SEQUENCE [LARGE SCALE GENOMIC DNA]</scope>
    <source>
        <strain evidence="2 3">Dalian14</strain>
    </source>
</reference>
<proteinExistence type="predicted"/>
<keyword evidence="1" id="KW-0812">Transmembrane</keyword>
<evidence type="ECO:0000256" key="1">
    <source>
        <dbReference type="SAM" id="Phobius"/>
    </source>
</evidence>
<dbReference type="AlphaFoldDB" id="A0A066UYB1"/>
<evidence type="ECO:0000313" key="2">
    <source>
        <dbReference type="EMBL" id="KDN29228.1"/>
    </source>
</evidence>